<dbReference type="EMBL" id="MN400076">
    <property type="protein sequence ID" value="QGW08825.1"/>
    <property type="molecule type" value="Genomic_RNA"/>
</dbReference>
<proteinExistence type="predicted"/>
<dbReference type="InterPro" id="IPR046747">
    <property type="entry name" value="Mycovirus_RNAse"/>
</dbReference>
<dbReference type="Proteomes" id="UP001226754">
    <property type="component" value="Segment"/>
</dbReference>
<evidence type="ECO:0000313" key="2">
    <source>
        <dbReference type="EMBL" id="QGW08825.1"/>
    </source>
</evidence>
<protein>
    <recommendedName>
        <fullName evidence="1">RNAse III-like virus domain-containing protein</fullName>
    </recommendedName>
</protein>
<evidence type="ECO:0000313" key="3">
    <source>
        <dbReference type="Proteomes" id="UP001226754"/>
    </source>
</evidence>
<dbReference type="Pfam" id="PF20614">
    <property type="entry name" value="Mycovirus_RNAse"/>
    <property type="match status" value="1"/>
</dbReference>
<reference evidence="2 3" key="1">
    <citation type="journal article" date="2019" name="Arch. Virol.">
        <title>Novel positive-sense single-stranded RNA virus related to alphavirus-like viruses from Fusarium graminearum.</title>
        <authorList>
            <person name="Zhang X."/>
            <person name="Zhang H."/>
            <person name="Ma D."/>
            <person name="Chen H."/>
            <person name="Li W."/>
        </authorList>
    </citation>
    <scope>NUCLEOTIDE SEQUENCE [LARGE SCALE GENOMIC DNA]</scope>
    <source>
        <strain evidence="2">CF16158</strain>
    </source>
</reference>
<organism evidence="2 3">
    <name type="scientific">Fusarium graminearum alphavirus-like virus 1</name>
    <dbReference type="NCBI Taxonomy" id="2683609"/>
    <lineage>
        <taxon>Viruses</taxon>
        <taxon>Riboviria</taxon>
        <taxon>Orthornavirae</taxon>
        <taxon>Kitrinoviricota</taxon>
        <taxon>Alsuviricetes</taxon>
        <taxon>Hepelivirales</taxon>
        <taxon>Mycoalphaviridae</taxon>
        <taxon>Betasclernavirus</taxon>
        <taxon>Betasclernavirus alphafusarii</taxon>
    </lineage>
</organism>
<keyword evidence="3" id="KW-1185">Reference proteome</keyword>
<evidence type="ECO:0000259" key="1">
    <source>
        <dbReference type="Pfam" id="PF20614"/>
    </source>
</evidence>
<name>A0A650G1X2_9VIRU</name>
<sequence length="111" mass="13038">MTVVIRMIGHREEIEKLSDNQRQYNALFGDLKQKEDVYIILKKWGPEVIERFFSAKSHASWLRRYAPEFVPPDNPNGTSPSDHTVSTYFEAAYLIPSFRAKYIDWLQTQDV</sequence>
<accession>A0A650G1X2</accession>
<feature type="domain" description="RNAse III-like virus" evidence="1">
    <location>
        <begin position="26"/>
        <end position="95"/>
    </location>
</feature>